<sequence>MDKATLDRQIKEATQAHGAWKQKLCEAVKSGTLPKPARDIACDDQCSFGKWLHMLKADSTVAVSMHFRRVMVMHADFHKEAGRIAGLIEDGASAQALAALNGSNLQDRSGKLEAAMADWARNL</sequence>
<dbReference type="Gene3D" id="1.20.120.30">
    <property type="entry name" value="Aspartate receptor, ligand-binding domain"/>
    <property type="match status" value="1"/>
</dbReference>
<dbReference type="EMBL" id="JAYLLH010000011">
    <property type="protein sequence ID" value="MEC3861650.1"/>
    <property type="molecule type" value="Genomic_DNA"/>
</dbReference>
<reference evidence="2 3" key="1">
    <citation type="submission" date="2024-01" db="EMBL/GenBank/DDBJ databases">
        <title>Mesobacterium rodlantinim sp. nov., isolated from shallow sea hydrothermal systems off Kueishantao Island.</title>
        <authorList>
            <person name="Su Z."/>
            <person name="Tang K."/>
        </authorList>
    </citation>
    <scope>NUCLEOTIDE SEQUENCE [LARGE SCALE GENOMIC DNA]</scope>
    <source>
        <strain evidence="2 3">TK19101</strain>
    </source>
</reference>
<proteinExistence type="predicted"/>
<protein>
    <submittedName>
        <fullName evidence="2">CZB domain-containing protein</fullName>
    </submittedName>
</protein>
<evidence type="ECO:0000313" key="3">
    <source>
        <dbReference type="Proteomes" id="UP001348149"/>
    </source>
</evidence>
<evidence type="ECO:0000313" key="2">
    <source>
        <dbReference type="EMBL" id="MEC3861650.1"/>
    </source>
</evidence>
<feature type="domain" description="Chemoreceptor zinc-binding" evidence="1">
    <location>
        <begin position="17"/>
        <end position="84"/>
    </location>
</feature>
<dbReference type="Proteomes" id="UP001348149">
    <property type="component" value="Unassembled WGS sequence"/>
</dbReference>
<gene>
    <name evidence="2" type="ORF">VK792_10170</name>
</gene>
<organism evidence="2 3">
    <name type="scientific">Mesobacterium hydrothermale</name>
    <dbReference type="NCBI Taxonomy" id="3111907"/>
    <lineage>
        <taxon>Bacteria</taxon>
        <taxon>Pseudomonadati</taxon>
        <taxon>Pseudomonadota</taxon>
        <taxon>Alphaproteobacteria</taxon>
        <taxon>Rhodobacterales</taxon>
        <taxon>Roseobacteraceae</taxon>
        <taxon>Mesobacterium</taxon>
    </lineage>
</organism>
<dbReference type="RefSeq" id="WP_326297372.1">
    <property type="nucleotide sequence ID" value="NZ_JAYLLH010000011.1"/>
</dbReference>
<evidence type="ECO:0000259" key="1">
    <source>
        <dbReference type="Pfam" id="PF13682"/>
    </source>
</evidence>
<dbReference type="InterPro" id="IPR025991">
    <property type="entry name" value="Chemoreceptor_zinc-bind_dom"/>
</dbReference>
<accession>A0ABU6HKG3</accession>
<dbReference type="Pfam" id="PF13682">
    <property type="entry name" value="CZB"/>
    <property type="match status" value="1"/>
</dbReference>
<comment type="caution">
    <text evidence="2">The sequence shown here is derived from an EMBL/GenBank/DDBJ whole genome shotgun (WGS) entry which is preliminary data.</text>
</comment>
<keyword evidence="3" id="KW-1185">Reference proteome</keyword>
<name>A0ABU6HKG3_9RHOB</name>